<dbReference type="RefSeq" id="WP_089995841.1">
    <property type="nucleotide sequence ID" value="NZ_FOIZ01000002.1"/>
</dbReference>
<evidence type="ECO:0000313" key="2">
    <source>
        <dbReference type="EMBL" id="SEW40808.1"/>
    </source>
</evidence>
<dbReference type="InterPro" id="IPR003425">
    <property type="entry name" value="CCB3/YggT"/>
</dbReference>
<dbReference type="Pfam" id="PF02325">
    <property type="entry name" value="CCB3_YggT"/>
    <property type="match status" value="1"/>
</dbReference>
<feature type="transmembrane region" description="Helical" evidence="1">
    <location>
        <begin position="69"/>
        <end position="88"/>
    </location>
</feature>
<dbReference type="GO" id="GO:0016020">
    <property type="term" value="C:membrane"/>
    <property type="evidence" value="ECO:0007669"/>
    <property type="project" value="InterPro"/>
</dbReference>
<dbReference type="Proteomes" id="UP000199167">
    <property type="component" value="Unassembled WGS sequence"/>
</dbReference>
<dbReference type="OrthoDB" id="9814445at2"/>
<accession>A0A1I0RIS8</accession>
<evidence type="ECO:0000313" key="3">
    <source>
        <dbReference type="Proteomes" id="UP000199167"/>
    </source>
</evidence>
<keyword evidence="1" id="KW-0472">Membrane</keyword>
<sequence length="95" mass="11070">MGSIFLILMFLLGVARTLIFVHFIMSWLISFNVLNINQQFVAQVWYALQRILDPVYRPIRRFMPDLGGIDLSPIVALIGIEIIRIILIQNQSFFF</sequence>
<protein>
    <submittedName>
        <fullName evidence="2">YggT family protein</fullName>
    </submittedName>
</protein>
<dbReference type="AlphaFoldDB" id="A0A1I0RIS8"/>
<evidence type="ECO:0000256" key="1">
    <source>
        <dbReference type="SAM" id="Phobius"/>
    </source>
</evidence>
<organism evidence="2 3">
    <name type="scientific">Cognatiyoonia koreensis</name>
    <dbReference type="NCBI Taxonomy" id="364200"/>
    <lineage>
        <taxon>Bacteria</taxon>
        <taxon>Pseudomonadati</taxon>
        <taxon>Pseudomonadota</taxon>
        <taxon>Alphaproteobacteria</taxon>
        <taxon>Rhodobacterales</taxon>
        <taxon>Paracoccaceae</taxon>
        <taxon>Cognatiyoonia</taxon>
    </lineage>
</organism>
<keyword evidence="1" id="KW-0812">Transmembrane</keyword>
<keyword evidence="1" id="KW-1133">Transmembrane helix</keyword>
<name>A0A1I0RIS8_9RHOB</name>
<reference evidence="2 3" key="1">
    <citation type="submission" date="2016-10" db="EMBL/GenBank/DDBJ databases">
        <authorList>
            <person name="de Groot N.N."/>
        </authorList>
    </citation>
    <scope>NUCLEOTIDE SEQUENCE [LARGE SCALE GENOMIC DNA]</scope>
    <source>
        <strain evidence="2 3">DSM 17925</strain>
    </source>
</reference>
<proteinExistence type="predicted"/>
<keyword evidence="3" id="KW-1185">Reference proteome</keyword>
<dbReference type="STRING" id="364200.SAMN04488515_2745"/>
<dbReference type="EMBL" id="FOIZ01000002">
    <property type="protein sequence ID" value="SEW40808.1"/>
    <property type="molecule type" value="Genomic_DNA"/>
</dbReference>
<gene>
    <name evidence="2" type="ORF">SAMN04488515_2745</name>
</gene>